<comment type="similarity">
    <text evidence="1">Belongs to the UPF0177 family.</text>
</comment>
<dbReference type="InterPro" id="IPR003675">
    <property type="entry name" value="Rce1/LyrA-like_dom"/>
</dbReference>
<dbReference type="GeneID" id="93924809"/>
<feature type="transmembrane region" description="Helical" evidence="2">
    <location>
        <begin position="224"/>
        <end position="246"/>
    </location>
</feature>
<evidence type="ECO:0000256" key="1">
    <source>
        <dbReference type="ARBA" id="ARBA00009067"/>
    </source>
</evidence>
<dbReference type="PANTHER" id="PTHR36435">
    <property type="entry name" value="SLR1288 PROTEIN"/>
    <property type="match status" value="1"/>
</dbReference>
<dbReference type="GO" id="GO:0008237">
    <property type="term" value="F:metallopeptidase activity"/>
    <property type="evidence" value="ECO:0007669"/>
    <property type="project" value="UniProtKB-KW"/>
</dbReference>
<name>A0ABN5LMG7_9STRE</name>
<dbReference type="RefSeq" id="WP_004205755.1">
    <property type="nucleotide sequence ID" value="NZ_CP029490.1"/>
</dbReference>
<feature type="transmembrane region" description="Helical" evidence="2">
    <location>
        <begin position="173"/>
        <end position="193"/>
    </location>
</feature>
<keyword evidence="5" id="KW-1185">Reference proteome</keyword>
<keyword evidence="4" id="KW-0378">Hydrolase</keyword>
<reference evidence="4 5" key="1">
    <citation type="submission" date="2018-05" db="EMBL/GenBank/DDBJ databases">
        <title>Complete genome sequences of Streptococcus sobrinus.</title>
        <authorList>
            <person name="Sales M."/>
            <person name="Jensen P.A."/>
        </authorList>
    </citation>
    <scope>NUCLEOTIDE SEQUENCE [LARGE SCALE GENOMIC DNA]</scope>
    <source>
        <strain evidence="4 5">SL1</strain>
    </source>
</reference>
<accession>A0ABN5LMG7</accession>
<feature type="transmembrane region" description="Helical" evidence="2">
    <location>
        <begin position="100"/>
        <end position="121"/>
    </location>
</feature>
<feature type="transmembrane region" description="Helical" evidence="2">
    <location>
        <begin position="199"/>
        <end position="217"/>
    </location>
</feature>
<dbReference type="PANTHER" id="PTHR36435:SF1">
    <property type="entry name" value="CAAX AMINO TERMINAL PROTEASE FAMILY PROTEIN"/>
    <property type="match status" value="1"/>
</dbReference>
<dbReference type="Pfam" id="PF02517">
    <property type="entry name" value="Rce1-like"/>
    <property type="match status" value="1"/>
</dbReference>
<keyword evidence="2" id="KW-0472">Membrane</keyword>
<evidence type="ECO:0000256" key="2">
    <source>
        <dbReference type="SAM" id="Phobius"/>
    </source>
</evidence>
<evidence type="ECO:0000313" key="4">
    <source>
        <dbReference type="EMBL" id="AWN21606.1"/>
    </source>
</evidence>
<keyword evidence="4" id="KW-0482">Metalloprotease</keyword>
<gene>
    <name evidence="4" type="ORF">DK182_09870</name>
</gene>
<evidence type="ECO:0000259" key="3">
    <source>
        <dbReference type="Pfam" id="PF02517"/>
    </source>
</evidence>
<protein>
    <submittedName>
        <fullName evidence="4">CPBP family intramembrane metalloprotease</fullName>
    </submittedName>
</protein>
<feature type="transmembrane region" description="Helical" evidence="2">
    <location>
        <begin position="141"/>
        <end position="161"/>
    </location>
</feature>
<proteinExistence type="inferred from homology"/>
<dbReference type="Proteomes" id="UP000245369">
    <property type="component" value="Chromosome"/>
</dbReference>
<sequence length="251" mass="28492">MYRYHVASLTHFDLPAEGKQSLLLKTVLDKITWIFLAFFIFYLDFSMQSLLLGGKNLHNMGVSLIASFGFILVSVFLLLLMRKLQEPLSLKPLATTKFSLYFTAFPAVMVINFLGSLVRMFMTHSTTSANQAALNNLEMPFYLYFTLAVLFAPIVEELIFRKCLLEKVFGFDGWLKWVGWIVTAFLFGYFHLYSDPGDIGGWISYGGMGLVFGFVAMQSKRIEYSIAIHMSMNAFVVLMGFVATLLQQLAH</sequence>
<feature type="transmembrane region" description="Helical" evidence="2">
    <location>
        <begin position="31"/>
        <end position="51"/>
    </location>
</feature>
<keyword evidence="4" id="KW-0645">Protease</keyword>
<dbReference type="EMBL" id="CP029490">
    <property type="protein sequence ID" value="AWN21606.1"/>
    <property type="molecule type" value="Genomic_DNA"/>
</dbReference>
<dbReference type="InterPro" id="IPR052710">
    <property type="entry name" value="CAAX_protease"/>
</dbReference>
<feature type="domain" description="CAAX prenyl protease 2/Lysostaphin resistance protein A-like" evidence="3">
    <location>
        <begin position="141"/>
        <end position="235"/>
    </location>
</feature>
<evidence type="ECO:0000313" key="5">
    <source>
        <dbReference type="Proteomes" id="UP000245369"/>
    </source>
</evidence>
<organism evidence="4 5">
    <name type="scientific">Streptococcus sobrinus</name>
    <dbReference type="NCBI Taxonomy" id="1310"/>
    <lineage>
        <taxon>Bacteria</taxon>
        <taxon>Bacillati</taxon>
        <taxon>Bacillota</taxon>
        <taxon>Bacilli</taxon>
        <taxon>Lactobacillales</taxon>
        <taxon>Streptococcaceae</taxon>
        <taxon>Streptococcus</taxon>
    </lineage>
</organism>
<keyword evidence="2" id="KW-0812">Transmembrane</keyword>
<feature type="transmembrane region" description="Helical" evidence="2">
    <location>
        <begin position="57"/>
        <end position="80"/>
    </location>
</feature>
<keyword evidence="2" id="KW-1133">Transmembrane helix</keyword>